<accession>A0A6A4VCN8</accession>
<keyword evidence="3" id="KW-1185">Reference proteome</keyword>
<evidence type="ECO:0000256" key="1">
    <source>
        <dbReference type="SAM" id="MobiDB-lite"/>
    </source>
</evidence>
<comment type="caution">
    <text evidence="2">The sequence shown here is derived from an EMBL/GenBank/DDBJ whole genome shotgun (WGS) entry which is preliminary data.</text>
</comment>
<dbReference type="Proteomes" id="UP000440578">
    <property type="component" value="Unassembled WGS sequence"/>
</dbReference>
<dbReference type="EMBL" id="VIIS01001706">
    <property type="protein sequence ID" value="KAF0294107.1"/>
    <property type="molecule type" value="Genomic_DNA"/>
</dbReference>
<feature type="region of interest" description="Disordered" evidence="1">
    <location>
        <begin position="51"/>
        <end position="78"/>
    </location>
</feature>
<gene>
    <name evidence="2" type="ORF">FJT64_008201</name>
</gene>
<evidence type="ECO:0000313" key="2">
    <source>
        <dbReference type="EMBL" id="KAF0294107.1"/>
    </source>
</evidence>
<reference evidence="2 3" key="1">
    <citation type="submission" date="2019-07" db="EMBL/GenBank/DDBJ databases">
        <title>Draft genome assembly of a fouling barnacle, Amphibalanus amphitrite (Darwin, 1854): The first reference genome for Thecostraca.</title>
        <authorList>
            <person name="Kim W."/>
        </authorList>
    </citation>
    <scope>NUCLEOTIDE SEQUENCE [LARGE SCALE GENOMIC DNA]</scope>
    <source>
        <strain evidence="2">SNU_AA5</strain>
        <tissue evidence="2">Soma without cirri and trophi</tissue>
    </source>
</reference>
<dbReference type="AlphaFoldDB" id="A0A6A4VCN8"/>
<evidence type="ECO:0000313" key="3">
    <source>
        <dbReference type="Proteomes" id="UP000440578"/>
    </source>
</evidence>
<name>A0A6A4VCN8_AMPAM</name>
<organism evidence="2 3">
    <name type="scientific">Amphibalanus amphitrite</name>
    <name type="common">Striped barnacle</name>
    <name type="synonym">Balanus amphitrite</name>
    <dbReference type="NCBI Taxonomy" id="1232801"/>
    <lineage>
        <taxon>Eukaryota</taxon>
        <taxon>Metazoa</taxon>
        <taxon>Ecdysozoa</taxon>
        <taxon>Arthropoda</taxon>
        <taxon>Crustacea</taxon>
        <taxon>Multicrustacea</taxon>
        <taxon>Cirripedia</taxon>
        <taxon>Thoracica</taxon>
        <taxon>Thoracicalcarea</taxon>
        <taxon>Balanomorpha</taxon>
        <taxon>Balanoidea</taxon>
        <taxon>Balanidae</taxon>
        <taxon>Amphibalaninae</taxon>
        <taxon>Amphibalanus</taxon>
    </lineage>
</organism>
<proteinExistence type="predicted"/>
<protein>
    <submittedName>
        <fullName evidence="2">Uncharacterized protein</fullName>
    </submittedName>
</protein>
<sequence>MNRQKDPRIQQLARDPRWARGEILLDPDEGVAKLRHLKTVQRFTYDVIGRGERESSRARSERRDWESYQMNRQKDPRIQQLARDPRWARGEILLDPEF</sequence>